<accession>A0A3P6FM48</accession>
<name>A0A3P6FM48_BRAOL</name>
<proteinExistence type="predicted"/>
<evidence type="ECO:0000313" key="1">
    <source>
        <dbReference type="EMBL" id="VDD50006.1"/>
    </source>
</evidence>
<protein>
    <submittedName>
        <fullName evidence="1">Uncharacterized protein</fullName>
    </submittedName>
</protein>
<sequence>MKYFGHFPLFSLFFQQHYQQQGSRETSDKLLSVTQTHGLRSSPSCSLRLPPIPDSHICAPAIDRSAIVISETVSEEELCASTCLRVGTFNELNPSSYDIQVSYSL</sequence>
<dbReference type="EMBL" id="LR031878">
    <property type="protein sequence ID" value="VDD50006.1"/>
    <property type="molecule type" value="Genomic_DNA"/>
</dbReference>
<gene>
    <name evidence="1" type="ORF">BOLC1T02395H</name>
</gene>
<dbReference type="AlphaFoldDB" id="A0A3P6FM48"/>
<reference evidence="1" key="1">
    <citation type="submission" date="2018-11" db="EMBL/GenBank/DDBJ databases">
        <authorList>
            <consortium name="Genoscope - CEA"/>
            <person name="William W."/>
        </authorList>
    </citation>
    <scope>NUCLEOTIDE SEQUENCE</scope>
</reference>
<organism evidence="1">
    <name type="scientific">Brassica oleracea</name>
    <name type="common">Wild cabbage</name>
    <dbReference type="NCBI Taxonomy" id="3712"/>
    <lineage>
        <taxon>Eukaryota</taxon>
        <taxon>Viridiplantae</taxon>
        <taxon>Streptophyta</taxon>
        <taxon>Embryophyta</taxon>
        <taxon>Tracheophyta</taxon>
        <taxon>Spermatophyta</taxon>
        <taxon>Magnoliopsida</taxon>
        <taxon>eudicotyledons</taxon>
        <taxon>Gunneridae</taxon>
        <taxon>Pentapetalae</taxon>
        <taxon>rosids</taxon>
        <taxon>malvids</taxon>
        <taxon>Brassicales</taxon>
        <taxon>Brassicaceae</taxon>
        <taxon>Brassiceae</taxon>
        <taxon>Brassica</taxon>
    </lineage>
</organism>